<evidence type="ECO:0000256" key="9">
    <source>
        <dbReference type="PROSITE-ProRule" id="PRU01091"/>
    </source>
</evidence>
<dbReference type="GO" id="GO:0005829">
    <property type="term" value="C:cytosol"/>
    <property type="evidence" value="ECO:0007669"/>
    <property type="project" value="TreeGrafter"/>
</dbReference>
<evidence type="ECO:0000256" key="8">
    <source>
        <dbReference type="PROSITE-ProRule" id="PRU00169"/>
    </source>
</evidence>
<dbReference type="FunFam" id="3.40.50.2300:FF:000002">
    <property type="entry name" value="DNA-binding response regulator PhoP"/>
    <property type="match status" value="1"/>
</dbReference>
<dbReference type="InterPro" id="IPR011006">
    <property type="entry name" value="CheY-like_superfamily"/>
</dbReference>
<dbReference type="Proteomes" id="UP000185739">
    <property type="component" value="Chromosome"/>
</dbReference>
<dbReference type="EMBL" id="CP018839">
    <property type="protein sequence ID" value="APR06238.1"/>
    <property type="molecule type" value="Genomic_DNA"/>
</dbReference>
<dbReference type="AlphaFoldDB" id="A0A1L6FH43"/>
<dbReference type="OrthoDB" id="9802426at2"/>
<dbReference type="InterPro" id="IPR039420">
    <property type="entry name" value="WalR-like"/>
</dbReference>
<dbReference type="SMART" id="SM00448">
    <property type="entry name" value="REC"/>
    <property type="match status" value="1"/>
</dbReference>
<feature type="modified residue" description="4-aspartylphosphate" evidence="8">
    <location>
        <position position="51"/>
    </location>
</feature>
<dbReference type="CDD" id="cd17624">
    <property type="entry name" value="REC_OmpR_PmrA-like"/>
    <property type="match status" value="1"/>
</dbReference>
<dbReference type="RefSeq" id="WP_083945272.1">
    <property type="nucleotide sequence ID" value="NZ_CP018839.1"/>
</dbReference>
<keyword evidence="14" id="KW-1185">Reference proteome</keyword>
<evidence type="ECO:0000256" key="2">
    <source>
        <dbReference type="ARBA" id="ARBA00022490"/>
    </source>
</evidence>
<sequence>MKILLVEDDELLGDGIQAGLEQAGFTVDWARDGSAAAHALDTGAYQAAVLDLGLPRLSGMDVLRRARAAGLQLPILILTARDALADRVAGLDAGADDYVVKPFELAELQARLRALVRRASGSAAPLLTCGALQLDPGRRQVRFGGRAVALTTREFAILHALLLGKGRVLSKAQLEEQLYGWGEEVGSNTVEVFIHHLRRKLAPGLIRTVRGVGYLIEDEPSQENAGPPQVFLSPSGAETAKLFPGGAHDPISPLPPAFPAPPPDRPAGGGRPARLGGDRGLQLPRCAS</sequence>
<name>A0A1L6FH43_9RHOO</name>
<evidence type="ECO:0000259" key="12">
    <source>
        <dbReference type="PROSITE" id="PS51755"/>
    </source>
</evidence>
<evidence type="ECO:0000256" key="4">
    <source>
        <dbReference type="ARBA" id="ARBA00023012"/>
    </source>
</evidence>
<dbReference type="Gene3D" id="3.40.50.2300">
    <property type="match status" value="1"/>
</dbReference>
<feature type="domain" description="OmpR/PhoB-type" evidence="12">
    <location>
        <begin position="124"/>
        <end position="218"/>
    </location>
</feature>
<keyword evidence="5" id="KW-0805">Transcription regulation</keyword>
<evidence type="ECO:0000259" key="11">
    <source>
        <dbReference type="PROSITE" id="PS50110"/>
    </source>
</evidence>
<feature type="domain" description="Response regulatory" evidence="11">
    <location>
        <begin position="2"/>
        <end position="116"/>
    </location>
</feature>
<dbReference type="GO" id="GO:0006355">
    <property type="term" value="P:regulation of DNA-templated transcription"/>
    <property type="evidence" value="ECO:0007669"/>
    <property type="project" value="InterPro"/>
</dbReference>
<dbReference type="Gene3D" id="1.10.10.10">
    <property type="entry name" value="Winged helix-like DNA-binding domain superfamily/Winged helix DNA-binding domain"/>
    <property type="match status" value="1"/>
</dbReference>
<dbReference type="InterPro" id="IPR016032">
    <property type="entry name" value="Sig_transdc_resp-reg_C-effctor"/>
</dbReference>
<evidence type="ECO:0000313" key="13">
    <source>
        <dbReference type="EMBL" id="APR06238.1"/>
    </source>
</evidence>
<evidence type="ECO:0000256" key="1">
    <source>
        <dbReference type="ARBA" id="ARBA00004496"/>
    </source>
</evidence>
<dbReference type="PROSITE" id="PS50110">
    <property type="entry name" value="RESPONSE_REGULATORY"/>
    <property type="match status" value="1"/>
</dbReference>
<dbReference type="KEGG" id="tcl:Tchl_3438"/>
<dbReference type="PANTHER" id="PTHR48111:SF35">
    <property type="entry name" value="TRANSCRIPTIONAL REGULATORY PROTEIN QSEB"/>
    <property type="match status" value="1"/>
</dbReference>
<dbReference type="PANTHER" id="PTHR48111">
    <property type="entry name" value="REGULATOR OF RPOS"/>
    <property type="match status" value="1"/>
</dbReference>
<dbReference type="Pfam" id="PF00072">
    <property type="entry name" value="Response_reg"/>
    <property type="match status" value="1"/>
</dbReference>
<dbReference type="GO" id="GO:0032993">
    <property type="term" value="C:protein-DNA complex"/>
    <property type="evidence" value="ECO:0007669"/>
    <property type="project" value="TreeGrafter"/>
</dbReference>
<keyword evidence="7" id="KW-0804">Transcription</keyword>
<evidence type="ECO:0000256" key="3">
    <source>
        <dbReference type="ARBA" id="ARBA00022553"/>
    </source>
</evidence>
<dbReference type="InterPro" id="IPR001867">
    <property type="entry name" value="OmpR/PhoB-type_DNA-bd"/>
</dbReference>
<dbReference type="InterPro" id="IPR036388">
    <property type="entry name" value="WH-like_DNA-bd_sf"/>
</dbReference>
<feature type="region of interest" description="Disordered" evidence="10">
    <location>
        <begin position="235"/>
        <end position="288"/>
    </location>
</feature>
<reference evidence="13 14" key="1">
    <citation type="submission" date="2016-12" db="EMBL/GenBank/DDBJ databases">
        <title>Complete genome sequence of Thauera chlorobenzoica, a Betaproteobacterium degrading haloaromatics anaerobically to CO2 and halides.</title>
        <authorList>
            <person name="Goris T."/>
            <person name="Mergelsberg M."/>
            <person name="Boll M."/>
        </authorList>
    </citation>
    <scope>NUCLEOTIDE SEQUENCE [LARGE SCALE GENOMIC DNA]</scope>
    <source>
        <strain evidence="13 14">3CB1</strain>
    </source>
</reference>
<dbReference type="GO" id="GO:0000156">
    <property type="term" value="F:phosphorelay response regulator activity"/>
    <property type="evidence" value="ECO:0007669"/>
    <property type="project" value="TreeGrafter"/>
</dbReference>
<evidence type="ECO:0000313" key="14">
    <source>
        <dbReference type="Proteomes" id="UP000185739"/>
    </source>
</evidence>
<feature type="compositionally biased region" description="Pro residues" evidence="10">
    <location>
        <begin position="252"/>
        <end position="265"/>
    </location>
</feature>
<evidence type="ECO:0000256" key="10">
    <source>
        <dbReference type="SAM" id="MobiDB-lite"/>
    </source>
</evidence>
<organism evidence="13 14">
    <name type="scientific">Thauera chlorobenzoica</name>
    <dbReference type="NCBI Taxonomy" id="96773"/>
    <lineage>
        <taxon>Bacteria</taxon>
        <taxon>Pseudomonadati</taxon>
        <taxon>Pseudomonadota</taxon>
        <taxon>Betaproteobacteria</taxon>
        <taxon>Rhodocyclales</taxon>
        <taxon>Zoogloeaceae</taxon>
        <taxon>Thauera</taxon>
    </lineage>
</organism>
<dbReference type="Gene3D" id="6.10.250.690">
    <property type="match status" value="1"/>
</dbReference>
<dbReference type="SMART" id="SM00862">
    <property type="entry name" value="Trans_reg_C"/>
    <property type="match status" value="1"/>
</dbReference>
<proteinExistence type="predicted"/>
<dbReference type="SUPFAM" id="SSF46894">
    <property type="entry name" value="C-terminal effector domain of the bipartite response regulators"/>
    <property type="match status" value="1"/>
</dbReference>
<keyword evidence="4" id="KW-0902">Two-component regulatory system</keyword>
<keyword evidence="6 9" id="KW-0238">DNA-binding</keyword>
<gene>
    <name evidence="13" type="ORF">Tchl_3438</name>
</gene>
<evidence type="ECO:0000256" key="5">
    <source>
        <dbReference type="ARBA" id="ARBA00023015"/>
    </source>
</evidence>
<dbReference type="PROSITE" id="PS51755">
    <property type="entry name" value="OMPR_PHOB"/>
    <property type="match status" value="1"/>
</dbReference>
<dbReference type="GO" id="GO:0000976">
    <property type="term" value="F:transcription cis-regulatory region binding"/>
    <property type="evidence" value="ECO:0007669"/>
    <property type="project" value="TreeGrafter"/>
</dbReference>
<dbReference type="CDD" id="cd00383">
    <property type="entry name" value="trans_reg_C"/>
    <property type="match status" value="1"/>
</dbReference>
<dbReference type="InterPro" id="IPR001789">
    <property type="entry name" value="Sig_transdc_resp-reg_receiver"/>
</dbReference>
<dbReference type="Pfam" id="PF00486">
    <property type="entry name" value="Trans_reg_C"/>
    <property type="match status" value="1"/>
</dbReference>
<keyword evidence="3 8" id="KW-0597">Phosphoprotein</keyword>
<protein>
    <submittedName>
        <fullName evidence="13">Response regulator QseB</fullName>
    </submittedName>
</protein>
<keyword evidence="2" id="KW-0963">Cytoplasm</keyword>
<comment type="subcellular location">
    <subcellularLocation>
        <location evidence="1">Cytoplasm</location>
    </subcellularLocation>
</comment>
<evidence type="ECO:0000256" key="6">
    <source>
        <dbReference type="ARBA" id="ARBA00023125"/>
    </source>
</evidence>
<dbReference type="STRING" id="96773.Tchl_3438"/>
<accession>A0A1L6FH43</accession>
<feature type="DNA-binding region" description="OmpR/PhoB-type" evidence="9">
    <location>
        <begin position="124"/>
        <end position="218"/>
    </location>
</feature>
<evidence type="ECO:0000256" key="7">
    <source>
        <dbReference type="ARBA" id="ARBA00023163"/>
    </source>
</evidence>
<dbReference type="SUPFAM" id="SSF52172">
    <property type="entry name" value="CheY-like"/>
    <property type="match status" value="1"/>
</dbReference>